<feature type="compositionally biased region" description="Polar residues" evidence="1">
    <location>
        <begin position="44"/>
        <end position="61"/>
    </location>
</feature>
<feature type="region of interest" description="Disordered" evidence="1">
    <location>
        <begin position="44"/>
        <end position="69"/>
    </location>
</feature>
<evidence type="ECO:0000256" key="1">
    <source>
        <dbReference type="SAM" id="MobiDB-lite"/>
    </source>
</evidence>
<evidence type="ECO:0000313" key="2">
    <source>
        <dbReference type="EMBL" id="MPC32799.1"/>
    </source>
</evidence>
<keyword evidence="3" id="KW-1185">Reference proteome</keyword>
<organism evidence="2 3">
    <name type="scientific">Portunus trituberculatus</name>
    <name type="common">Swimming crab</name>
    <name type="synonym">Neptunus trituberculatus</name>
    <dbReference type="NCBI Taxonomy" id="210409"/>
    <lineage>
        <taxon>Eukaryota</taxon>
        <taxon>Metazoa</taxon>
        <taxon>Ecdysozoa</taxon>
        <taxon>Arthropoda</taxon>
        <taxon>Crustacea</taxon>
        <taxon>Multicrustacea</taxon>
        <taxon>Malacostraca</taxon>
        <taxon>Eumalacostraca</taxon>
        <taxon>Eucarida</taxon>
        <taxon>Decapoda</taxon>
        <taxon>Pleocyemata</taxon>
        <taxon>Brachyura</taxon>
        <taxon>Eubrachyura</taxon>
        <taxon>Portunoidea</taxon>
        <taxon>Portunidae</taxon>
        <taxon>Portuninae</taxon>
        <taxon>Portunus</taxon>
    </lineage>
</organism>
<accession>A0A5B7EHU0</accession>
<protein>
    <submittedName>
        <fullName evidence="2">Uncharacterized protein</fullName>
    </submittedName>
</protein>
<evidence type="ECO:0000313" key="3">
    <source>
        <dbReference type="Proteomes" id="UP000324222"/>
    </source>
</evidence>
<sequence>MGRNVGEAREEKEDGGEPNNVTWRQWCHLTGRNFVMTEAIESKTFSSSGLNSHRRPNTTPSRVKAPMLM</sequence>
<dbReference type="EMBL" id="VSRR010002698">
    <property type="protein sequence ID" value="MPC32799.1"/>
    <property type="molecule type" value="Genomic_DNA"/>
</dbReference>
<gene>
    <name evidence="2" type="ORF">E2C01_026129</name>
</gene>
<dbReference type="Proteomes" id="UP000324222">
    <property type="component" value="Unassembled WGS sequence"/>
</dbReference>
<dbReference type="AlphaFoldDB" id="A0A5B7EHU0"/>
<feature type="region of interest" description="Disordered" evidence="1">
    <location>
        <begin position="1"/>
        <end position="21"/>
    </location>
</feature>
<comment type="caution">
    <text evidence="2">The sequence shown here is derived from an EMBL/GenBank/DDBJ whole genome shotgun (WGS) entry which is preliminary data.</text>
</comment>
<proteinExistence type="predicted"/>
<reference evidence="2 3" key="1">
    <citation type="submission" date="2019-05" db="EMBL/GenBank/DDBJ databases">
        <title>Another draft genome of Portunus trituberculatus and its Hox gene families provides insights of decapod evolution.</title>
        <authorList>
            <person name="Jeong J.-H."/>
            <person name="Song I."/>
            <person name="Kim S."/>
            <person name="Choi T."/>
            <person name="Kim D."/>
            <person name="Ryu S."/>
            <person name="Kim W."/>
        </authorList>
    </citation>
    <scope>NUCLEOTIDE SEQUENCE [LARGE SCALE GENOMIC DNA]</scope>
    <source>
        <tissue evidence="2">Muscle</tissue>
    </source>
</reference>
<name>A0A5B7EHU0_PORTR</name>
<feature type="compositionally biased region" description="Basic and acidic residues" evidence="1">
    <location>
        <begin position="1"/>
        <end position="12"/>
    </location>
</feature>